<dbReference type="Pfam" id="PF14897">
    <property type="entry name" value="EpsG"/>
    <property type="match status" value="1"/>
</dbReference>
<reference evidence="1" key="2">
    <citation type="journal article" date="2017" name="Microbiology">
        <title>The KL24 gene cluster and a genomic island encoding a Wzy polymerase contribute genes needed for synthesis of the K24 capsular polysaccharide by the multiply antibiotic resistant Acinetobacter baumannii isolate RCH51.</title>
        <authorList>
            <person name="Kenyon J.J."/>
            <person name="Kasimova A.A."/>
            <person name="Shneider M.M."/>
            <person name="Shashkov A.S."/>
            <person name="Arbatsky N.P."/>
            <person name="Popova A.V."/>
            <person name="Miroshnikov K.A."/>
            <person name="Hall R.M."/>
            <person name="Knirel Y.A."/>
        </authorList>
    </citation>
    <scope>NUCLEOTIDE SEQUENCE</scope>
    <source>
        <strain evidence="1">LUH5552</strain>
    </source>
</reference>
<name>V5RC40_ACIBA</name>
<dbReference type="RefSeq" id="WP_114182671.1">
    <property type="nucleotide sequence ID" value="NZ_CP042556.1"/>
</dbReference>
<reference evidence="1" key="1">
    <citation type="journal article" date="2013" name="PLoS ONE">
        <title>Diversity in the major polysaccharide antigen of Acinetobacter baumannii assessed by DNA sequencing, and development of a molecular serotyping scheme.</title>
        <authorList>
            <person name="Hu D."/>
            <person name="Liu B."/>
            <person name="Dijkshoorn L."/>
            <person name="Wang L."/>
            <person name="Reeves P.R."/>
        </authorList>
    </citation>
    <scope>NUCLEOTIDE SEQUENCE</scope>
    <source>
        <strain evidence="1">LUH5552</strain>
    </source>
</reference>
<proteinExistence type="predicted"/>
<gene>
    <name evidence="1" type="primary">wzy</name>
</gene>
<dbReference type="EMBL" id="KC526919">
    <property type="protein sequence ID" value="AHB32861.1"/>
    <property type="molecule type" value="Genomic_DNA"/>
</dbReference>
<organism evidence="1">
    <name type="scientific">Acinetobacter baumannii</name>
    <dbReference type="NCBI Taxonomy" id="470"/>
    <lineage>
        <taxon>Bacteria</taxon>
        <taxon>Pseudomonadati</taxon>
        <taxon>Pseudomonadota</taxon>
        <taxon>Gammaproteobacteria</taxon>
        <taxon>Moraxellales</taxon>
        <taxon>Moraxellaceae</taxon>
        <taxon>Acinetobacter</taxon>
        <taxon>Acinetobacter calcoaceticus/baumannii complex</taxon>
    </lineage>
</organism>
<dbReference type="InterPro" id="IPR049458">
    <property type="entry name" value="EpsG-like"/>
</dbReference>
<evidence type="ECO:0000313" key="1">
    <source>
        <dbReference type="EMBL" id="AHB32861.1"/>
    </source>
</evidence>
<protein>
    <submittedName>
        <fullName evidence="1">Wzy</fullName>
    </submittedName>
</protein>
<dbReference type="AlphaFoldDB" id="V5RC40"/>
<accession>V5RC40</accession>
<sequence length="355" mass="41946">MAFYYTVWFLISIFSMFSSPKPEAKVLYIVFLAFLCLMTGLRYEVGGDWENYLNIYDYFKGVNIIEALTITEPAYGLLNYIGQLLDFKTIIFVNAICSIFFYSFFYKFSKKIENYWIPILVAFPYLILVVSMGYTRQSVAIAFVSFAILYGLERDIRKFYIFSFLAILFHKSAIIVFMFLPLLLNLKYFNSTLFFSFYSLFSFLTMSGLVYYSSLSGDNIYTNQNSEVSSAGAIFRVVVHFLALFFYLLYRKKIVNSFNNYRIFDYMSLLIIFVFLLAIPFSTLADRFNLYLIIFDILVFSYLFSNISVNSRKIMVLTVIFFNSLMLYIWLNFGAWSHAWLPYQNYLLRYILEYI</sequence>